<feature type="chain" id="PRO_5013216277" evidence="1">
    <location>
        <begin position="28"/>
        <end position="214"/>
    </location>
</feature>
<dbReference type="AlphaFoldDB" id="A0A285NIN7"/>
<dbReference type="RefSeq" id="WP_097152298.1">
    <property type="nucleotide sequence ID" value="NZ_OBEL01000001.1"/>
</dbReference>
<feature type="signal peptide" evidence="1">
    <location>
        <begin position="1"/>
        <end position="27"/>
    </location>
</feature>
<proteinExistence type="predicted"/>
<name>A0A285NIN7_9HYPH</name>
<evidence type="ECO:0000256" key="1">
    <source>
        <dbReference type="SAM" id="SignalP"/>
    </source>
</evidence>
<dbReference type="EMBL" id="OBEL01000001">
    <property type="protein sequence ID" value="SNZ07521.1"/>
    <property type="molecule type" value="Genomic_DNA"/>
</dbReference>
<dbReference type="Gene3D" id="1.20.120.1940">
    <property type="entry name" value="YfdX protein domain"/>
    <property type="match status" value="1"/>
</dbReference>
<dbReference type="OrthoDB" id="6506866at2"/>
<reference evidence="2 3" key="1">
    <citation type="submission" date="2017-09" db="EMBL/GenBank/DDBJ databases">
        <authorList>
            <person name="Ehlers B."/>
            <person name="Leendertz F.H."/>
        </authorList>
    </citation>
    <scope>NUCLEOTIDE SEQUENCE [LARGE SCALE GENOMIC DNA]</scope>
    <source>
        <strain evidence="2 3">DSM 18289</strain>
    </source>
</reference>
<gene>
    <name evidence="2" type="ORF">SAMN06265368_1049</name>
</gene>
<accession>A0A285NIN7</accession>
<sequence length="214" mass="22840">MNKASKIVMLGLAGLMAATSLNVTAHASEPAKDKMAKEMVVANEIKISGHAKAVLSDVRGARFALFDGQTDAAMDLVKKARGIFNEKLAKFAIKFGENKGFGAPIDRSILFSEGFKPTPAHAAVIGKAGVLAQHGKTSDAVKMMKAADIELDVKYALLPISKSVASLDKAIIDINAGNFYEANMVLKSIETSVVVEEFEETAVPKQGYELKEIL</sequence>
<dbReference type="Proteomes" id="UP000219439">
    <property type="component" value="Unassembled WGS sequence"/>
</dbReference>
<evidence type="ECO:0000313" key="3">
    <source>
        <dbReference type="Proteomes" id="UP000219439"/>
    </source>
</evidence>
<dbReference type="InterPro" id="IPR021236">
    <property type="entry name" value="Uncharacterised_YfdX"/>
</dbReference>
<keyword evidence="1" id="KW-0732">Signal</keyword>
<evidence type="ECO:0000313" key="2">
    <source>
        <dbReference type="EMBL" id="SNZ07521.1"/>
    </source>
</evidence>
<protein>
    <submittedName>
        <fullName evidence="2">YfdX protein</fullName>
    </submittedName>
</protein>
<dbReference type="Gene3D" id="6.10.250.2140">
    <property type="match status" value="1"/>
</dbReference>
<keyword evidence="3" id="KW-1185">Reference proteome</keyword>
<dbReference type="Pfam" id="PF10938">
    <property type="entry name" value="YfdX"/>
    <property type="match status" value="1"/>
</dbReference>
<organism evidence="2 3">
    <name type="scientific">Cohaesibacter gelatinilyticus</name>
    <dbReference type="NCBI Taxonomy" id="372072"/>
    <lineage>
        <taxon>Bacteria</taxon>
        <taxon>Pseudomonadati</taxon>
        <taxon>Pseudomonadota</taxon>
        <taxon>Alphaproteobacteria</taxon>
        <taxon>Hyphomicrobiales</taxon>
        <taxon>Cohaesibacteraceae</taxon>
    </lineage>
</organism>